<evidence type="ECO:0000259" key="14">
    <source>
        <dbReference type="Pfam" id="PF02910"/>
    </source>
</evidence>
<dbReference type="PRINTS" id="PR00368">
    <property type="entry name" value="FADPNR"/>
</dbReference>
<dbReference type="SUPFAM" id="SSF56425">
    <property type="entry name" value="Succinate dehydrogenase/fumarate reductase flavoprotein, catalytic domain"/>
    <property type="match status" value="1"/>
</dbReference>
<evidence type="ECO:0000256" key="12">
    <source>
        <dbReference type="SAM" id="Coils"/>
    </source>
</evidence>
<organism evidence="15">
    <name type="scientific">Caldithrix abyssi</name>
    <dbReference type="NCBI Taxonomy" id="187145"/>
    <lineage>
        <taxon>Bacteria</taxon>
        <taxon>Pseudomonadati</taxon>
        <taxon>Calditrichota</taxon>
        <taxon>Calditrichia</taxon>
        <taxon>Calditrichales</taxon>
        <taxon>Calditrichaceae</taxon>
        <taxon>Caldithrix</taxon>
    </lineage>
</organism>
<evidence type="ECO:0000256" key="6">
    <source>
        <dbReference type="ARBA" id="ARBA00022642"/>
    </source>
</evidence>
<evidence type="ECO:0000256" key="1">
    <source>
        <dbReference type="ARBA" id="ARBA00001974"/>
    </source>
</evidence>
<comment type="similarity">
    <text evidence="3 11">Belongs to the FAD-dependent oxidoreductase 2 family. NadB subfamily.</text>
</comment>
<evidence type="ECO:0000313" key="15">
    <source>
        <dbReference type="EMBL" id="HGY57304.1"/>
    </source>
</evidence>
<feature type="coiled-coil region" evidence="12">
    <location>
        <begin position="458"/>
        <end position="485"/>
    </location>
</feature>
<dbReference type="SUPFAM" id="SSF46977">
    <property type="entry name" value="Succinate dehydrogenase/fumarate reductase flavoprotein C-terminal domain"/>
    <property type="match status" value="1"/>
</dbReference>
<evidence type="ECO:0000259" key="13">
    <source>
        <dbReference type="Pfam" id="PF00890"/>
    </source>
</evidence>
<dbReference type="GO" id="GO:0008734">
    <property type="term" value="F:L-aspartate oxidase activity"/>
    <property type="evidence" value="ECO:0007669"/>
    <property type="project" value="UniProtKB-UniRule"/>
</dbReference>
<evidence type="ECO:0000256" key="3">
    <source>
        <dbReference type="ARBA" id="ARBA00008562"/>
    </source>
</evidence>
<dbReference type="InterPro" id="IPR036188">
    <property type="entry name" value="FAD/NAD-bd_sf"/>
</dbReference>
<keyword evidence="12" id="KW-0175">Coiled coil</keyword>
<dbReference type="InterPro" id="IPR027477">
    <property type="entry name" value="Succ_DH/fumarate_Rdtase_cat_sf"/>
</dbReference>
<dbReference type="EMBL" id="DRQG01000152">
    <property type="protein sequence ID" value="HGY57304.1"/>
    <property type="molecule type" value="Genomic_DNA"/>
</dbReference>
<evidence type="ECO:0000256" key="5">
    <source>
        <dbReference type="ARBA" id="ARBA00022630"/>
    </source>
</evidence>
<evidence type="ECO:0000256" key="9">
    <source>
        <dbReference type="ARBA" id="ARBA00048305"/>
    </source>
</evidence>
<evidence type="ECO:0000256" key="8">
    <source>
        <dbReference type="ARBA" id="ARBA00023002"/>
    </source>
</evidence>
<comment type="caution">
    <text evidence="15">The sequence shown here is derived from an EMBL/GenBank/DDBJ whole genome shotgun (WGS) entry which is preliminary data.</text>
</comment>
<comment type="catalytic activity">
    <reaction evidence="9">
        <text>L-aspartate + O2 = iminosuccinate + H2O2</text>
        <dbReference type="Rhea" id="RHEA:25876"/>
        <dbReference type="ChEBI" id="CHEBI:15379"/>
        <dbReference type="ChEBI" id="CHEBI:16240"/>
        <dbReference type="ChEBI" id="CHEBI:29991"/>
        <dbReference type="ChEBI" id="CHEBI:77875"/>
        <dbReference type="EC" id="1.4.3.16"/>
    </reaction>
    <physiologicalReaction direction="left-to-right" evidence="9">
        <dbReference type="Rhea" id="RHEA:25877"/>
    </physiologicalReaction>
</comment>
<protein>
    <recommendedName>
        <fullName evidence="4 10">L-aspartate oxidase</fullName>
        <ecNumber evidence="4 10">1.4.3.16</ecNumber>
    </recommendedName>
</protein>
<dbReference type="GO" id="GO:0034628">
    <property type="term" value="P:'de novo' NAD+ biosynthetic process from L-aspartate"/>
    <property type="evidence" value="ECO:0007669"/>
    <property type="project" value="TreeGrafter"/>
</dbReference>
<comment type="subcellular location">
    <subcellularLocation>
        <location evidence="11">Cytoplasm</location>
    </subcellularLocation>
</comment>
<keyword evidence="5 11" id="KW-0285">Flavoprotein</keyword>
<sequence length="523" mass="58151">MNECIETDVLVIGSGIAGSIAAIRLAEAGLQVVVATRAEDPAESNTLYAQGGIIYKGKNDSPRLLEKDIFRAGAGHCYPPAVRILAEEGPRLVEEILIEDVAVPFDRDADGFLSYVNEGSHSIPRIIHAADATGKTIETALIRKMRSLKNITLLTAHTAVDLLAPHHHSLNRLMVYEPRSCVGAYLFDRKNKRVIRCLAKDTVLATGGLGQIYLRTTNPSGARGDGLAMAYRMGARAINNQFIQFHPTTFFHRHAPQFLISEAVRGAGARLVNADGEPFMQKYDPKWKDLAPRDVVARSIHQEMLLHDVSNVYLDLASYIPAETIRASFPNIYRSCLEYGVDITKDLVPVVPAAHYAIGGVWVDEWGLTSIDHLYAVGEVACTGVHGANRLASTSLLEGLVWGQRAASHIRDQIAKHPLHNPDDIPPWEDVGAYDPDPALISQDMYHIKSIMWNYVGLIRNRWRLERALRELRNLENEIERFYRVTRVTDSLIGLRNAVRSAIIVTSAAWENKKSMGCHYRED</sequence>
<dbReference type="SUPFAM" id="SSF51905">
    <property type="entry name" value="FAD/NAD(P)-binding domain"/>
    <property type="match status" value="1"/>
</dbReference>
<dbReference type="PANTHER" id="PTHR42716:SF2">
    <property type="entry name" value="L-ASPARTATE OXIDASE, CHLOROPLASTIC"/>
    <property type="match status" value="1"/>
</dbReference>
<feature type="domain" description="FAD-dependent oxidoreductase 2 FAD-binding" evidence="13">
    <location>
        <begin position="8"/>
        <end position="396"/>
    </location>
</feature>
<dbReference type="Gene3D" id="3.90.700.10">
    <property type="entry name" value="Succinate dehydrogenase/fumarate reductase flavoprotein, catalytic domain"/>
    <property type="match status" value="1"/>
</dbReference>
<dbReference type="GO" id="GO:0005737">
    <property type="term" value="C:cytoplasm"/>
    <property type="evidence" value="ECO:0007669"/>
    <property type="project" value="UniProtKB-SubCell"/>
</dbReference>
<keyword evidence="6 11" id="KW-0662">Pyridine nucleotide biosynthesis</keyword>
<comment type="function">
    <text evidence="11">Catalyzes the oxidation of L-aspartate to iminoaspartate.</text>
</comment>
<dbReference type="Pfam" id="PF00890">
    <property type="entry name" value="FAD_binding_2"/>
    <property type="match status" value="1"/>
</dbReference>
<dbReference type="Gene3D" id="1.20.58.100">
    <property type="entry name" value="Fumarate reductase/succinate dehydrogenase flavoprotein-like, C-terminal domain"/>
    <property type="match status" value="1"/>
</dbReference>
<keyword evidence="7 11" id="KW-0274">FAD</keyword>
<dbReference type="EC" id="1.4.3.16" evidence="4 10"/>
<reference evidence="15" key="1">
    <citation type="journal article" date="2020" name="mSystems">
        <title>Genome- and Community-Level Interaction Insights into Carbon Utilization and Element Cycling Functions of Hydrothermarchaeota in Hydrothermal Sediment.</title>
        <authorList>
            <person name="Zhou Z."/>
            <person name="Liu Y."/>
            <person name="Xu W."/>
            <person name="Pan J."/>
            <person name="Luo Z.H."/>
            <person name="Li M."/>
        </authorList>
    </citation>
    <scope>NUCLEOTIDE SEQUENCE [LARGE SCALE GENOMIC DNA]</scope>
    <source>
        <strain evidence="15">HyVt-577</strain>
    </source>
</reference>
<dbReference type="NCBIfam" id="TIGR00551">
    <property type="entry name" value="nadB"/>
    <property type="match status" value="1"/>
</dbReference>
<accession>A0A7V4WWD7</accession>
<dbReference type="PANTHER" id="PTHR42716">
    <property type="entry name" value="L-ASPARTATE OXIDASE"/>
    <property type="match status" value="1"/>
</dbReference>
<evidence type="ECO:0000256" key="2">
    <source>
        <dbReference type="ARBA" id="ARBA00004950"/>
    </source>
</evidence>
<dbReference type="UniPathway" id="UPA00253">
    <property type="reaction ID" value="UER00326"/>
</dbReference>
<dbReference type="FunFam" id="3.90.700.10:FF:000002">
    <property type="entry name" value="L-aspartate oxidase"/>
    <property type="match status" value="1"/>
</dbReference>
<feature type="domain" description="Fumarate reductase/succinate dehydrogenase flavoprotein-like C-terminal" evidence="14">
    <location>
        <begin position="448"/>
        <end position="523"/>
    </location>
</feature>
<evidence type="ECO:0000256" key="4">
    <source>
        <dbReference type="ARBA" id="ARBA00012173"/>
    </source>
</evidence>
<dbReference type="Pfam" id="PF02910">
    <property type="entry name" value="Succ_DH_flav_C"/>
    <property type="match status" value="1"/>
</dbReference>
<evidence type="ECO:0000256" key="11">
    <source>
        <dbReference type="RuleBase" id="RU362049"/>
    </source>
</evidence>
<comment type="pathway">
    <text evidence="2 11">Cofactor biosynthesis; NAD(+) biosynthesis; iminoaspartate from L-aspartate (oxidase route): step 1/1.</text>
</comment>
<dbReference type="AlphaFoldDB" id="A0A7V4WWD7"/>
<evidence type="ECO:0000256" key="7">
    <source>
        <dbReference type="ARBA" id="ARBA00022827"/>
    </source>
</evidence>
<dbReference type="InterPro" id="IPR037099">
    <property type="entry name" value="Fum_R/Succ_DH_flav-like_C_sf"/>
</dbReference>
<dbReference type="Proteomes" id="UP000885779">
    <property type="component" value="Unassembled WGS sequence"/>
</dbReference>
<gene>
    <name evidence="15" type="primary">nadB</name>
    <name evidence="15" type="ORF">ENK44_16470</name>
</gene>
<dbReference type="Gene3D" id="3.50.50.60">
    <property type="entry name" value="FAD/NAD(P)-binding domain"/>
    <property type="match status" value="1"/>
</dbReference>
<dbReference type="PRINTS" id="PR00411">
    <property type="entry name" value="PNDRDTASEI"/>
</dbReference>
<dbReference type="InterPro" id="IPR005288">
    <property type="entry name" value="NadB"/>
</dbReference>
<proteinExistence type="inferred from homology"/>
<dbReference type="InterPro" id="IPR003953">
    <property type="entry name" value="FAD-dep_OxRdtase_2_FAD-bd"/>
</dbReference>
<comment type="cofactor">
    <cofactor evidence="1 11">
        <name>FAD</name>
        <dbReference type="ChEBI" id="CHEBI:57692"/>
    </cofactor>
</comment>
<keyword evidence="8 11" id="KW-0560">Oxidoreductase</keyword>
<name>A0A7V4WWD7_CALAY</name>
<evidence type="ECO:0000256" key="10">
    <source>
        <dbReference type="NCBIfam" id="TIGR00551"/>
    </source>
</evidence>
<dbReference type="InterPro" id="IPR015939">
    <property type="entry name" value="Fum_Rdtase/Succ_DH_flav-like_C"/>
</dbReference>